<evidence type="ECO:0008006" key="3">
    <source>
        <dbReference type="Google" id="ProtNLM"/>
    </source>
</evidence>
<evidence type="ECO:0000313" key="1">
    <source>
        <dbReference type="EMBL" id="NHE55384.1"/>
    </source>
</evidence>
<dbReference type="RefSeq" id="WP_166142248.1">
    <property type="nucleotide sequence ID" value="NZ_JAANYN010000001.1"/>
</dbReference>
<dbReference type="InterPro" id="IPR035901">
    <property type="entry name" value="GIY-YIG_endonuc_sf"/>
</dbReference>
<name>A0ABX0H4Y6_9BACT</name>
<organism evidence="1 2">
    <name type="scientific">Cyclobacterium plantarum</name>
    <dbReference type="NCBI Taxonomy" id="2716263"/>
    <lineage>
        <taxon>Bacteria</taxon>
        <taxon>Pseudomonadati</taxon>
        <taxon>Bacteroidota</taxon>
        <taxon>Cytophagia</taxon>
        <taxon>Cytophagales</taxon>
        <taxon>Cyclobacteriaceae</taxon>
        <taxon>Cyclobacterium</taxon>
    </lineage>
</organism>
<keyword evidence="2" id="KW-1185">Reference proteome</keyword>
<evidence type="ECO:0000313" key="2">
    <source>
        <dbReference type="Proteomes" id="UP000649799"/>
    </source>
</evidence>
<reference evidence="1 2" key="1">
    <citation type="submission" date="2020-03" db="EMBL/GenBank/DDBJ databases">
        <title>Cyclobacterium plantarum sp. nov., a marine bacterium isolated from a coastal-marine wetland.</title>
        <authorList>
            <person name="Sanchez-Porro C."/>
            <person name="Ventosa A."/>
            <person name="Amoozegar M."/>
        </authorList>
    </citation>
    <scope>NUCLEOTIDE SEQUENCE [LARGE SCALE GENOMIC DNA]</scope>
    <source>
        <strain evidence="1 2">GBPx2</strain>
    </source>
</reference>
<comment type="caution">
    <text evidence="1">The sequence shown here is derived from an EMBL/GenBank/DDBJ whole genome shotgun (WGS) entry which is preliminary data.</text>
</comment>
<accession>A0ABX0H4Y6</accession>
<dbReference type="EMBL" id="JAANYN010000001">
    <property type="protein sequence ID" value="NHE55384.1"/>
    <property type="molecule type" value="Genomic_DNA"/>
</dbReference>
<protein>
    <recommendedName>
        <fullName evidence="3">GIY-YIG domain-containing protein</fullName>
    </recommendedName>
</protein>
<sequence>MAGFFYAKVWISIIDIFFILKTINKYYVGQTEDTSKRLSFHNDPEKNNTWTHCGIPWVAKISMAFPPPAVRKLSYWR</sequence>
<dbReference type="Proteomes" id="UP000649799">
    <property type="component" value="Unassembled WGS sequence"/>
</dbReference>
<dbReference type="Gene3D" id="3.40.1440.10">
    <property type="entry name" value="GIY-YIG endonuclease"/>
    <property type="match status" value="1"/>
</dbReference>
<proteinExistence type="predicted"/>
<gene>
    <name evidence="1" type="ORF">G9Q97_00995</name>
</gene>